<dbReference type="InterPro" id="IPR058240">
    <property type="entry name" value="rSAM_sf"/>
</dbReference>
<evidence type="ECO:0000256" key="6">
    <source>
        <dbReference type="SAM" id="Coils"/>
    </source>
</evidence>
<dbReference type="Pfam" id="PF04055">
    <property type="entry name" value="Radical_SAM"/>
    <property type="match status" value="1"/>
</dbReference>
<reference evidence="8 9" key="1">
    <citation type="submission" date="2017-02" db="EMBL/GenBank/DDBJ databases">
        <authorList>
            <person name="Peterson S.W."/>
        </authorList>
    </citation>
    <scope>NUCLEOTIDE SEQUENCE [LARGE SCALE GENOMIC DNA]</scope>
    <source>
        <strain evidence="8 9">M1</strain>
    </source>
</reference>
<evidence type="ECO:0000256" key="4">
    <source>
        <dbReference type="ARBA" id="ARBA00023004"/>
    </source>
</evidence>
<dbReference type="PROSITE" id="PS51918">
    <property type="entry name" value="RADICAL_SAM"/>
    <property type="match status" value="1"/>
</dbReference>
<dbReference type="InterPro" id="IPR013785">
    <property type="entry name" value="Aldolase_TIM"/>
</dbReference>
<evidence type="ECO:0000313" key="9">
    <source>
        <dbReference type="Proteomes" id="UP000190285"/>
    </source>
</evidence>
<dbReference type="Proteomes" id="UP000190285">
    <property type="component" value="Unassembled WGS sequence"/>
</dbReference>
<feature type="domain" description="Radical SAM core" evidence="7">
    <location>
        <begin position="9"/>
        <end position="246"/>
    </location>
</feature>
<keyword evidence="6" id="KW-0175">Coiled coil</keyword>
<accession>A0A1T5IH11</accession>
<dbReference type="Gene3D" id="3.20.20.70">
    <property type="entry name" value="Aldolase class I"/>
    <property type="match status" value="1"/>
</dbReference>
<dbReference type="InterPro" id="IPR007197">
    <property type="entry name" value="rSAM"/>
</dbReference>
<keyword evidence="4" id="KW-0408">Iron</keyword>
<dbReference type="InterPro" id="IPR006638">
    <property type="entry name" value="Elp3/MiaA/NifB-like_rSAM"/>
</dbReference>
<proteinExistence type="predicted"/>
<organism evidence="8 9">
    <name type="scientific">Maledivibacter halophilus</name>
    <dbReference type="NCBI Taxonomy" id="36842"/>
    <lineage>
        <taxon>Bacteria</taxon>
        <taxon>Bacillati</taxon>
        <taxon>Bacillota</taxon>
        <taxon>Clostridia</taxon>
        <taxon>Peptostreptococcales</taxon>
        <taxon>Caminicellaceae</taxon>
        <taxon>Maledivibacter</taxon>
    </lineage>
</organism>
<dbReference type="GO" id="GO:0051536">
    <property type="term" value="F:iron-sulfur cluster binding"/>
    <property type="evidence" value="ECO:0007669"/>
    <property type="project" value="UniProtKB-KW"/>
</dbReference>
<dbReference type="AlphaFoldDB" id="A0A1T5IH11"/>
<dbReference type="GO" id="GO:0003824">
    <property type="term" value="F:catalytic activity"/>
    <property type="evidence" value="ECO:0007669"/>
    <property type="project" value="InterPro"/>
</dbReference>
<dbReference type="SMART" id="SM00729">
    <property type="entry name" value="Elp3"/>
    <property type="match status" value="1"/>
</dbReference>
<evidence type="ECO:0000256" key="2">
    <source>
        <dbReference type="ARBA" id="ARBA00022691"/>
    </source>
</evidence>
<name>A0A1T5IH11_9FIRM</name>
<dbReference type="STRING" id="36842.SAMN02194393_00358"/>
<protein>
    <submittedName>
        <fullName evidence="8">Fe-S oxidoreductase</fullName>
    </submittedName>
</protein>
<gene>
    <name evidence="8" type="ORF">SAMN02194393_00358</name>
</gene>
<keyword evidence="3" id="KW-0479">Metal-binding</keyword>
<dbReference type="EMBL" id="FUZT01000001">
    <property type="protein sequence ID" value="SKC38303.1"/>
    <property type="molecule type" value="Genomic_DNA"/>
</dbReference>
<keyword evidence="2" id="KW-0949">S-adenosyl-L-methionine</keyword>
<dbReference type="InterPro" id="IPR051198">
    <property type="entry name" value="BchE-like"/>
</dbReference>
<evidence type="ECO:0000256" key="5">
    <source>
        <dbReference type="ARBA" id="ARBA00023014"/>
    </source>
</evidence>
<dbReference type="SFLD" id="SFLDG01082">
    <property type="entry name" value="B12-binding_domain_containing"/>
    <property type="match status" value="1"/>
</dbReference>
<dbReference type="PANTHER" id="PTHR43409:SF4">
    <property type="entry name" value="RADICAL SAM SUPERFAMILY PROTEIN"/>
    <property type="match status" value="1"/>
</dbReference>
<comment type="cofactor">
    <cofactor evidence="1">
        <name>[4Fe-4S] cluster</name>
        <dbReference type="ChEBI" id="CHEBI:49883"/>
    </cofactor>
</comment>
<dbReference type="SFLD" id="SFLDG01095">
    <property type="entry name" value="Uncharacterised_Radical_SAM_Su"/>
    <property type="match status" value="1"/>
</dbReference>
<evidence type="ECO:0000256" key="3">
    <source>
        <dbReference type="ARBA" id="ARBA00022723"/>
    </source>
</evidence>
<dbReference type="CDD" id="cd01335">
    <property type="entry name" value="Radical_SAM"/>
    <property type="match status" value="1"/>
</dbReference>
<dbReference type="OrthoDB" id="9777636at2"/>
<dbReference type="SUPFAM" id="SSF102114">
    <property type="entry name" value="Radical SAM enzymes"/>
    <property type="match status" value="1"/>
</dbReference>
<dbReference type="RefSeq" id="WP_079488877.1">
    <property type="nucleotide sequence ID" value="NZ_FUZT01000001.1"/>
</dbReference>
<keyword evidence="9" id="KW-1185">Reference proteome</keyword>
<evidence type="ECO:0000259" key="7">
    <source>
        <dbReference type="PROSITE" id="PS51918"/>
    </source>
</evidence>
<feature type="coiled-coil region" evidence="6">
    <location>
        <begin position="36"/>
        <end position="63"/>
    </location>
</feature>
<dbReference type="GO" id="GO:0046872">
    <property type="term" value="F:metal ion binding"/>
    <property type="evidence" value="ECO:0007669"/>
    <property type="project" value="UniProtKB-KW"/>
</dbReference>
<sequence>MRYEGSVYRPPSEARSLIIQVTIGCAHNECTFCNMYKDKKFRIRKLEEIVEDLKEAREYYKSIKRIFLADGDALVLKTEDLKKILTAINELFPECERVGIYAAPRDILNKSIEELKELNQAGITIAYLGIESGSDEVLREIKKGVTSKEMIEAGKKVVSSGIKLSVMIISGLGGKEKWKTHALESAKVLNEINPDYLALLTLLLHPETEMHEKVQSGELELLTPNEIMLETKELISNLNLSNCVFRCNHASNYLVLSGTLPQDKEILLEQLNEAMDEKYDYRDEFLRRL</sequence>
<dbReference type="PANTHER" id="PTHR43409">
    <property type="entry name" value="ANAEROBIC MAGNESIUM-PROTOPORPHYRIN IX MONOMETHYL ESTER CYCLASE-RELATED"/>
    <property type="match status" value="1"/>
</dbReference>
<dbReference type="SFLD" id="SFLDS00029">
    <property type="entry name" value="Radical_SAM"/>
    <property type="match status" value="1"/>
</dbReference>
<evidence type="ECO:0000313" key="8">
    <source>
        <dbReference type="EMBL" id="SKC38303.1"/>
    </source>
</evidence>
<evidence type="ECO:0000256" key="1">
    <source>
        <dbReference type="ARBA" id="ARBA00001966"/>
    </source>
</evidence>
<keyword evidence="5" id="KW-0411">Iron-sulfur</keyword>